<evidence type="ECO:0000259" key="5">
    <source>
        <dbReference type="SMART" id="SM00849"/>
    </source>
</evidence>
<dbReference type="Proteomes" id="UP000577707">
    <property type="component" value="Unassembled WGS sequence"/>
</dbReference>
<gene>
    <name evidence="6" type="ORF">FHS12_000103</name>
</gene>
<keyword evidence="2" id="KW-0479">Metal-binding</keyword>
<evidence type="ECO:0000256" key="3">
    <source>
        <dbReference type="ARBA" id="ARBA00022801"/>
    </source>
</evidence>
<dbReference type="InterPro" id="IPR051013">
    <property type="entry name" value="MBL_superfamily_lactonases"/>
</dbReference>
<proteinExistence type="inferred from homology"/>
<dbReference type="PANTHER" id="PTHR42978:SF3">
    <property type="entry name" value="BLR3078 PROTEIN"/>
    <property type="match status" value="1"/>
</dbReference>
<organism evidence="6 7">
    <name type="scientific">Nocardioides albus</name>
    <dbReference type="NCBI Taxonomy" id="1841"/>
    <lineage>
        <taxon>Bacteria</taxon>
        <taxon>Bacillati</taxon>
        <taxon>Actinomycetota</taxon>
        <taxon>Actinomycetes</taxon>
        <taxon>Propionibacteriales</taxon>
        <taxon>Nocardioidaceae</taxon>
        <taxon>Nocardioides</taxon>
    </lineage>
</organism>
<feature type="domain" description="Metallo-beta-lactamase" evidence="5">
    <location>
        <begin position="93"/>
        <end position="309"/>
    </location>
</feature>
<keyword evidence="7" id="KW-1185">Reference proteome</keyword>
<dbReference type="Gene3D" id="3.60.15.10">
    <property type="entry name" value="Ribonuclease Z/Hydroxyacylglutathione hydrolase-like"/>
    <property type="match status" value="1"/>
</dbReference>
<dbReference type="InterPro" id="IPR036866">
    <property type="entry name" value="RibonucZ/Hydroxyglut_hydro"/>
</dbReference>
<keyword evidence="4" id="KW-0862">Zinc</keyword>
<evidence type="ECO:0000313" key="7">
    <source>
        <dbReference type="Proteomes" id="UP000577707"/>
    </source>
</evidence>
<dbReference type="PANTHER" id="PTHR42978">
    <property type="entry name" value="QUORUM-QUENCHING LACTONASE YTNP-RELATED-RELATED"/>
    <property type="match status" value="1"/>
</dbReference>
<dbReference type="EMBL" id="JACHXG010000001">
    <property type="protein sequence ID" value="MBB3087180.1"/>
    <property type="molecule type" value="Genomic_DNA"/>
</dbReference>
<reference evidence="6 7" key="1">
    <citation type="submission" date="2020-08" db="EMBL/GenBank/DDBJ databases">
        <title>Genomic Encyclopedia of Type Strains, Phase III (KMG-III): the genomes of soil and plant-associated and newly described type strains.</title>
        <authorList>
            <person name="Whitman W."/>
        </authorList>
    </citation>
    <scope>NUCLEOTIDE SEQUENCE [LARGE SCALE GENOMIC DNA]</scope>
    <source>
        <strain evidence="6 7">CECT 3302</strain>
    </source>
</reference>
<dbReference type="GO" id="GO:0016787">
    <property type="term" value="F:hydrolase activity"/>
    <property type="evidence" value="ECO:0007669"/>
    <property type="project" value="UniProtKB-KW"/>
</dbReference>
<evidence type="ECO:0000256" key="2">
    <source>
        <dbReference type="ARBA" id="ARBA00022723"/>
    </source>
</evidence>
<comment type="caution">
    <text evidence="6">The sequence shown here is derived from an EMBL/GenBank/DDBJ whole genome shotgun (WGS) entry which is preliminary data.</text>
</comment>
<keyword evidence="3 6" id="KW-0378">Hydrolase</keyword>
<dbReference type="Pfam" id="PF00753">
    <property type="entry name" value="Lactamase_B"/>
    <property type="match status" value="1"/>
</dbReference>
<name>A0A7W5A0A7_9ACTN</name>
<dbReference type="InterPro" id="IPR001279">
    <property type="entry name" value="Metallo-B-lactamas"/>
</dbReference>
<dbReference type="SUPFAM" id="SSF56281">
    <property type="entry name" value="Metallo-hydrolase/oxidoreductase"/>
    <property type="match status" value="1"/>
</dbReference>
<dbReference type="GO" id="GO:0046872">
    <property type="term" value="F:metal ion binding"/>
    <property type="evidence" value="ECO:0007669"/>
    <property type="project" value="UniProtKB-KW"/>
</dbReference>
<sequence>MELRTRPNPFAGLDSLPAAYTSRQLVETAVAGARSFVAPRRADRRLLSSLSERAQEPLPTATRTVRLQTLRQRPRPVPSRVLYEGMPGAGRLSLQSFVVHHPEATVLIDPAVPRDADAQAVAELQPLLRRIVRPPATTIPTVEALDAAGVRPDFALSTHAHWDHVSGLLDLPGLPAVLHDEELAWAAAGEQAPVGGVRRGLADRELREFTLDGPPLLTFERSHDLFGDGSVVLVDLAGHTPGSVGVLLATEEGPVLLVGDAAWHGLQIDHLRQRSGFPGCLVDVDREQTWRTLHRLHALPSSVKVVPAHDHERASEWRSDE</sequence>
<accession>A0A7W5A0A7</accession>
<evidence type="ECO:0000313" key="6">
    <source>
        <dbReference type="EMBL" id="MBB3087180.1"/>
    </source>
</evidence>
<dbReference type="RefSeq" id="WP_183541195.1">
    <property type="nucleotide sequence ID" value="NZ_BMQT01000001.1"/>
</dbReference>
<comment type="similarity">
    <text evidence="1">Belongs to the metallo-beta-lactamase superfamily.</text>
</comment>
<evidence type="ECO:0000256" key="1">
    <source>
        <dbReference type="ARBA" id="ARBA00007749"/>
    </source>
</evidence>
<evidence type="ECO:0000256" key="4">
    <source>
        <dbReference type="ARBA" id="ARBA00022833"/>
    </source>
</evidence>
<dbReference type="AlphaFoldDB" id="A0A7W5A0A7"/>
<protein>
    <submittedName>
        <fullName evidence="6">Glyoxylase-like metal-dependent hydrolase (Beta-lactamase superfamily II)</fullName>
    </submittedName>
</protein>
<dbReference type="SMART" id="SM00849">
    <property type="entry name" value="Lactamase_B"/>
    <property type="match status" value="1"/>
</dbReference>